<dbReference type="EMBL" id="FQZB01000009">
    <property type="protein sequence ID" value="SHJ52975.1"/>
    <property type="molecule type" value="Genomic_DNA"/>
</dbReference>
<gene>
    <name evidence="1" type="ORF">SAMN02745163_02076</name>
</gene>
<accession>A0A1M6K231</accession>
<evidence type="ECO:0000313" key="1">
    <source>
        <dbReference type="EMBL" id="SHJ52975.1"/>
    </source>
</evidence>
<proteinExistence type="predicted"/>
<protein>
    <submittedName>
        <fullName evidence="1">Uncharacterized protein</fullName>
    </submittedName>
</protein>
<keyword evidence="2" id="KW-1185">Reference proteome</keyword>
<dbReference type="RefSeq" id="WP_072986822.1">
    <property type="nucleotide sequence ID" value="NZ_FQZB01000009.1"/>
</dbReference>
<dbReference type="OrthoDB" id="2943842at2"/>
<dbReference type="AlphaFoldDB" id="A0A1M6K231"/>
<organism evidence="1 2">
    <name type="scientific">Clostridium cavendishii DSM 21758</name>
    <dbReference type="NCBI Taxonomy" id="1121302"/>
    <lineage>
        <taxon>Bacteria</taxon>
        <taxon>Bacillati</taxon>
        <taxon>Bacillota</taxon>
        <taxon>Clostridia</taxon>
        <taxon>Eubacteriales</taxon>
        <taxon>Clostridiaceae</taxon>
        <taxon>Clostridium</taxon>
    </lineage>
</organism>
<dbReference type="Proteomes" id="UP000184310">
    <property type="component" value="Unassembled WGS sequence"/>
</dbReference>
<reference evidence="1 2" key="1">
    <citation type="submission" date="2016-11" db="EMBL/GenBank/DDBJ databases">
        <authorList>
            <person name="Jaros S."/>
            <person name="Januszkiewicz K."/>
            <person name="Wedrychowicz H."/>
        </authorList>
    </citation>
    <scope>NUCLEOTIDE SEQUENCE [LARGE SCALE GENOMIC DNA]</scope>
    <source>
        <strain evidence="1 2">DSM 21758</strain>
    </source>
</reference>
<dbReference type="STRING" id="1121302.SAMN02745163_02076"/>
<name>A0A1M6K231_9CLOT</name>
<sequence>MKFYEFNDFEYYALIIANDEENAMLGYEEIVADLEEDEKELSPDVIDYNEALERYKKGNIEGCETEEDKINDFNENVDNFSRYVSSWKEPWTVLLIDGSLI</sequence>
<evidence type="ECO:0000313" key="2">
    <source>
        <dbReference type="Proteomes" id="UP000184310"/>
    </source>
</evidence>